<evidence type="ECO:0000256" key="7">
    <source>
        <dbReference type="ARBA" id="ARBA00023146"/>
    </source>
</evidence>
<keyword evidence="2" id="KW-0963">Cytoplasm</keyword>
<keyword evidence="4 10" id="KW-0547">Nucleotide-binding</keyword>
<evidence type="ECO:0000256" key="2">
    <source>
        <dbReference type="ARBA" id="ARBA00022490"/>
    </source>
</evidence>
<evidence type="ECO:0000256" key="10">
    <source>
        <dbReference type="RuleBase" id="RU363035"/>
    </source>
</evidence>
<dbReference type="GO" id="GO:0005524">
    <property type="term" value="F:ATP binding"/>
    <property type="evidence" value="ECO:0007669"/>
    <property type="project" value="UniProtKB-KW"/>
</dbReference>
<dbReference type="SUPFAM" id="SSF52374">
    <property type="entry name" value="Nucleotidylyl transferase"/>
    <property type="match status" value="1"/>
</dbReference>
<dbReference type="EMBL" id="CP157896">
    <property type="protein sequence ID" value="XBT18623.1"/>
    <property type="molecule type" value="Genomic_DNA"/>
</dbReference>
<dbReference type="SUPFAM" id="SSF47323">
    <property type="entry name" value="Anticodon-binding domain of a subclass of class I aminoacyl-tRNA synthetases"/>
    <property type="match status" value="1"/>
</dbReference>
<evidence type="ECO:0000256" key="9">
    <source>
        <dbReference type="ARBA" id="ARBA00047552"/>
    </source>
</evidence>
<proteinExistence type="inferred from homology"/>
<reference evidence="13" key="1">
    <citation type="submission" date="2024-06" db="EMBL/GenBank/DDBJ databases">
        <title>Diversity, functionality, and evolutionary history of bacterial symbionts in false click beetles (Coleoptera, Throscidae).</title>
        <authorList>
            <person name="Wierz J.C."/>
            <person name="Malm H."/>
            <person name="Kaltenpoth M."/>
            <person name="Engl T."/>
        </authorList>
    </citation>
    <scope>NUCLEOTIDE SEQUENCE</scope>
    <source>
        <strain evidence="13">Tcar</strain>
    </source>
</reference>
<sequence>MNFFFNKIEKKVFLLWNKYKYFNNKKSAYKKIFSITIPPPNVTGKLHIGHVLNIVLQDILIRYKKMLNYKVSWIVGTDHASIATEHKIRSIYKNIKNKNIILKLLKKWSKKYTNIIINQLINFGCILNKKNIEYTLNKKFKISINKIFNILYKKKYIYKKYKFINWDYNMNTSLSNEEIKKKKILGYLYYIKYQLFNSNKYIIIATTKPETIYGDTAIGLNKNNKYYNLLKNKYVIHPILKKKIPIIFDNIIDNKKGSGFIKISPYNDEKDFFLYKKYNLKIINIYNKKGLLNKYCYDYKFYKRLIARKKIINYLLKKNKIINIEKYSYNIYYSEKNNNIIQKIPSLQWFFDIKKIISNNILNKINFYPLNTKKECLNWINNIKEWNISRNLIWGHKIPIYYYNNKEYLFINKNINKKKFKKDKNILDTWFSSCMWPSIIFNSINNPFNKKFKKYYPLDIIFTGKDILFCWIVRMIIMNYYFNKKIPFKNVFFTGIIKDNNNIKFSKSLNNVPNLKLLFKKYGIDNLRLGILLFSDYGKDIIYNESFFIESNKIIMKIKNIYKFIKSIKINYKIKLTKYDLEIINFIKKKYIYIIYKNNFFMKKYFIFDSVRIICSFIKNDFSNFFIKLIKKSIINNNINISLFKIIFYIYINILKLLHPIIPFITDYIYNKIYNNILLNKKYPTTKKKINIKSINLLKKIIKKIHNKLIKYNILNFNLIYFKKIKYILLLKIFFNIKKIYYKKIIYLKNKILPLFVNNNLFILIINKNINYNFLKKIIYYKKYLLYMKNKIKNKYYINNINIKKKKYEYNKIIDFKKKIFILNKFYKYNKK</sequence>
<dbReference type="InterPro" id="IPR009080">
    <property type="entry name" value="tRNAsynth_Ia_anticodon-bd"/>
</dbReference>
<keyword evidence="3 10" id="KW-0436">Ligase</keyword>
<keyword evidence="7 10" id="KW-0030">Aminoacyl-tRNA synthetase</keyword>
<evidence type="ECO:0000313" key="13">
    <source>
        <dbReference type="EMBL" id="XBT18623.1"/>
    </source>
</evidence>
<dbReference type="PRINTS" id="PR00986">
    <property type="entry name" value="TRNASYNTHVAL"/>
</dbReference>
<name>A0AAU7QRZ1_9FLAO</name>
<dbReference type="GO" id="GO:0005829">
    <property type="term" value="C:cytosol"/>
    <property type="evidence" value="ECO:0007669"/>
    <property type="project" value="TreeGrafter"/>
</dbReference>
<dbReference type="Gene3D" id="1.10.730.10">
    <property type="entry name" value="Isoleucyl-tRNA Synthetase, Domain 1"/>
    <property type="match status" value="1"/>
</dbReference>
<feature type="domain" description="Methionyl/Valyl/Leucyl/Isoleucyl-tRNA synthetase anticodon-binding" evidence="12">
    <location>
        <begin position="601"/>
        <end position="708"/>
    </location>
</feature>
<dbReference type="Gene3D" id="3.90.740.10">
    <property type="entry name" value="Valyl/Leucyl/Isoleucyl-tRNA synthetase, editing domain"/>
    <property type="match status" value="1"/>
</dbReference>
<dbReference type="InterPro" id="IPR002303">
    <property type="entry name" value="Valyl-tRNA_ligase"/>
</dbReference>
<dbReference type="EC" id="6.1.1.9" evidence="1"/>
<comment type="catalytic activity">
    <reaction evidence="9">
        <text>tRNA(Val) + L-valine + ATP = L-valyl-tRNA(Val) + AMP + diphosphate</text>
        <dbReference type="Rhea" id="RHEA:10704"/>
        <dbReference type="Rhea" id="RHEA-COMP:9672"/>
        <dbReference type="Rhea" id="RHEA-COMP:9708"/>
        <dbReference type="ChEBI" id="CHEBI:30616"/>
        <dbReference type="ChEBI" id="CHEBI:33019"/>
        <dbReference type="ChEBI" id="CHEBI:57762"/>
        <dbReference type="ChEBI" id="CHEBI:78442"/>
        <dbReference type="ChEBI" id="CHEBI:78537"/>
        <dbReference type="ChEBI" id="CHEBI:456215"/>
        <dbReference type="EC" id="6.1.1.9"/>
    </reaction>
</comment>
<keyword evidence="5 10" id="KW-0067">ATP-binding</keyword>
<protein>
    <recommendedName>
        <fullName evidence="1">valine--tRNA ligase</fullName>
        <ecNumber evidence="1">6.1.1.9</ecNumber>
    </recommendedName>
    <alternativeName>
        <fullName evidence="8">Valyl-tRNA synthetase</fullName>
    </alternativeName>
</protein>
<evidence type="ECO:0000256" key="3">
    <source>
        <dbReference type="ARBA" id="ARBA00022598"/>
    </source>
</evidence>
<evidence type="ECO:0000256" key="8">
    <source>
        <dbReference type="ARBA" id="ARBA00029936"/>
    </source>
</evidence>
<dbReference type="Pfam" id="PF08264">
    <property type="entry name" value="Anticodon_1"/>
    <property type="match status" value="1"/>
</dbReference>
<gene>
    <name evidence="13" type="ORF">ABNO60_00545</name>
</gene>
<dbReference type="PANTHER" id="PTHR11946">
    <property type="entry name" value="VALYL-TRNA SYNTHETASES"/>
    <property type="match status" value="1"/>
</dbReference>
<dbReference type="PANTHER" id="PTHR11946:SF93">
    <property type="entry name" value="VALINE--TRNA LIGASE, CHLOROPLASTIC_MITOCHONDRIAL 2"/>
    <property type="match status" value="1"/>
</dbReference>
<dbReference type="GO" id="GO:0006438">
    <property type="term" value="P:valyl-tRNA aminoacylation"/>
    <property type="evidence" value="ECO:0007669"/>
    <property type="project" value="InterPro"/>
</dbReference>
<dbReference type="PROSITE" id="PS00178">
    <property type="entry name" value="AA_TRNA_LIGASE_I"/>
    <property type="match status" value="1"/>
</dbReference>
<organism evidence="13">
    <name type="scientific">Candidatus Shikimatogenerans sp. Tcar</name>
    <dbReference type="NCBI Taxonomy" id="3158565"/>
    <lineage>
        <taxon>Bacteria</taxon>
        <taxon>Pseudomonadati</taxon>
        <taxon>Bacteroidota</taxon>
        <taxon>Flavobacteriia</taxon>
        <taxon>Flavobacteriales</taxon>
        <taxon>Candidatus Shikimatogenerans</taxon>
    </lineage>
</organism>
<dbReference type="Gene3D" id="3.40.50.620">
    <property type="entry name" value="HUPs"/>
    <property type="match status" value="2"/>
</dbReference>
<dbReference type="InterPro" id="IPR001412">
    <property type="entry name" value="aa-tRNA-synth_I_CS"/>
</dbReference>
<evidence type="ECO:0000256" key="1">
    <source>
        <dbReference type="ARBA" id="ARBA00013169"/>
    </source>
</evidence>
<evidence type="ECO:0000259" key="11">
    <source>
        <dbReference type="Pfam" id="PF00133"/>
    </source>
</evidence>
<dbReference type="AlphaFoldDB" id="A0AAU7QRZ1"/>
<evidence type="ECO:0000256" key="5">
    <source>
        <dbReference type="ARBA" id="ARBA00022840"/>
    </source>
</evidence>
<accession>A0AAU7QRZ1</accession>
<dbReference type="InterPro" id="IPR002300">
    <property type="entry name" value="aa-tRNA-synth_Ia"/>
</dbReference>
<dbReference type="Pfam" id="PF00133">
    <property type="entry name" value="tRNA-synt_1"/>
    <property type="match status" value="1"/>
</dbReference>
<comment type="similarity">
    <text evidence="10">Belongs to the class-I aminoacyl-tRNA synthetase family.</text>
</comment>
<keyword evidence="6 10" id="KW-0648">Protein biosynthesis</keyword>
<dbReference type="InterPro" id="IPR014729">
    <property type="entry name" value="Rossmann-like_a/b/a_fold"/>
</dbReference>
<evidence type="ECO:0000259" key="12">
    <source>
        <dbReference type="Pfam" id="PF08264"/>
    </source>
</evidence>
<dbReference type="GO" id="GO:0002161">
    <property type="term" value="F:aminoacyl-tRNA deacylase activity"/>
    <property type="evidence" value="ECO:0007669"/>
    <property type="project" value="InterPro"/>
</dbReference>
<dbReference type="SUPFAM" id="SSF50677">
    <property type="entry name" value="ValRS/IleRS/LeuRS editing domain"/>
    <property type="match status" value="1"/>
</dbReference>
<dbReference type="InterPro" id="IPR013155">
    <property type="entry name" value="M/V/L/I-tRNA-synth_anticd-bd"/>
</dbReference>
<dbReference type="InterPro" id="IPR009008">
    <property type="entry name" value="Val/Leu/Ile-tRNA-synth_edit"/>
</dbReference>
<feature type="domain" description="Aminoacyl-tRNA synthetase class Ia" evidence="11">
    <location>
        <begin position="12"/>
        <end position="416"/>
    </location>
</feature>
<evidence type="ECO:0000256" key="6">
    <source>
        <dbReference type="ARBA" id="ARBA00022917"/>
    </source>
</evidence>
<evidence type="ECO:0000256" key="4">
    <source>
        <dbReference type="ARBA" id="ARBA00022741"/>
    </source>
</evidence>
<dbReference type="GO" id="GO:0004832">
    <property type="term" value="F:valine-tRNA ligase activity"/>
    <property type="evidence" value="ECO:0007669"/>
    <property type="project" value="UniProtKB-EC"/>
</dbReference>